<evidence type="ECO:0000313" key="1">
    <source>
        <dbReference type="EMBL" id="MFC7254618.1"/>
    </source>
</evidence>
<dbReference type="AlphaFoldDB" id="A0ABD5ZVD8"/>
<dbReference type="RefSeq" id="WP_379702820.1">
    <property type="nucleotide sequence ID" value="NZ_JBHTAT010000001.1"/>
</dbReference>
<name>A0ABD5ZVD8_9EURY</name>
<comment type="caution">
    <text evidence="1">The sequence shown here is derived from an EMBL/GenBank/DDBJ whole genome shotgun (WGS) entry which is preliminary data.</text>
</comment>
<gene>
    <name evidence="1" type="ORF">ACFQKE_04765</name>
</gene>
<dbReference type="Pfam" id="PF08905">
    <property type="entry name" value="DUF1850"/>
    <property type="match status" value="1"/>
</dbReference>
<proteinExistence type="predicted"/>
<dbReference type="Proteomes" id="UP001596434">
    <property type="component" value="Unassembled WGS sequence"/>
</dbReference>
<dbReference type="InterPro" id="IPR015001">
    <property type="entry name" value="DUF1850"/>
</dbReference>
<dbReference type="EMBL" id="JBHTAT010000001">
    <property type="protein sequence ID" value="MFC7254618.1"/>
    <property type="molecule type" value="Genomic_DNA"/>
</dbReference>
<dbReference type="InterPro" id="IPR014451">
    <property type="entry name" value="UCP008455"/>
</dbReference>
<evidence type="ECO:0000313" key="2">
    <source>
        <dbReference type="Proteomes" id="UP001596434"/>
    </source>
</evidence>
<organism evidence="1 2">
    <name type="scientific">Haloplanus litoreus</name>
    <dbReference type="NCBI Taxonomy" id="767515"/>
    <lineage>
        <taxon>Archaea</taxon>
        <taxon>Methanobacteriati</taxon>
        <taxon>Methanobacteriota</taxon>
        <taxon>Stenosarchaea group</taxon>
        <taxon>Halobacteria</taxon>
        <taxon>Halobacteriales</taxon>
        <taxon>Haloferacaceae</taxon>
        <taxon>Haloplanus</taxon>
    </lineage>
</organism>
<keyword evidence="2" id="KW-1185">Reference proteome</keyword>
<protein>
    <submittedName>
        <fullName evidence="1">DUF1850 domain-containing protein</fullName>
    </submittedName>
</protein>
<dbReference type="PIRSF" id="PIRSF008455">
    <property type="entry name" value="UCP008455"/>
    <property type="match status" value="1"/>
</dbReference>
<dbReference type="GeneID" id="96952937"/>
<reference evidence="1 2" key="1">
    <citation type="journal article" date="2019" name="Int. J. Syst. Evol. Microbiol.">
        <title>The Global Catalogue of Microorganisms (GCM) 10K type strain sequencing project: providing services to taxonomists for standard genome sequencing and annotation.</title>
        <authorList>
            <consortium name="The Broad Institute Genomics Platform"/>
            <consortium name="The Broad Institute Genome Sequencing Center for Infectious Disease"/>
            <person name="Wu L."/>
            <person name="Ma J."/>
        </authorList>
    </citation>
    <scope>NUCLEOTIDE SEQUENCE [LARGE SCALE GENOMIC DNA]</scope>
    <source>
        <strain evidence="1 2">GX21</strain>
    </source>
</reference>
<sequence>MKRTHVAILVFVVLVAGLGSAAATPGGSVLVVADAETGEEYLTAPVQNGSTVALEYNHSVEKTRVYDGYTVRGDRLVNTRMEFESYGWGLPSRVNVTRENGTFIYDPPGSYEQFTVAPGRIAGHELHVDGRTYDLVALSDGESVTLSIRHRSSLATALDRL</sequence>
<accession>A0ABD5ZVD8</accession>